<dbReference type="EMBL" id="NHTK01000202">
    <property type="protein sequence ID" value="PPR07994.1"/>
    <property type="molecule type" value="Genomic_DNA"/>
</dbReference>
<gene>
    <name evidence="1" type="ORF">CVT24_002706</name>
</gene>
<dbReference type="AlphaFoldDB" id="A0A409YY91"/>
<dbReference type="Proteomes" id="UP000284842">
    <property type="component" value="Unassembled WGS sequence"/>
</dbReference>
<protein>
    <submittedName>
        <fullName evidence="1">Uncharacterized protein</fullName>
    </submittedName>
</protein>
<reference evidence="1 2" key="1">
    <citation type="journal article" date="2018" name="Evol. Lett.">
        <title>Horizontal gene cluster transfer increased hallucinogenic mushroom diversity.</title>
        <authorList>
            <person name="Reynolds H.T."/>
            <person name="Vijayakumar V."/>
            <person name="Gluck-Thaler E."/>
            <person name="Korotkin H.B."/>
            <person name="Matheny P.B."/>
            <person name="Slot J.C."/>
        </authorList>
    </citation>
    <scope>NUCLEOTIDE SEQUENCE [LARGE SCALE GENOMIC DNA]</scope>
    <source>
        <strain evidence="1 2">2629</strain>
    </source>
</reference>
<dbReference type="InParanoid" id="A0A409YY91"/>
<accession>A0A409YY91</accession>
<proteinExistence type="predicted"/>
<sequence>MPQPHVVLFSQGVVFLHDGHHFVDSAFQNAAIPPYLIIHNPSSNYVFGLSAIMPSQQSSALSLQKFHLTDPSRGDIELKFRLFGAVSPFLRQPHPQRFPIVPLDSTESHTSRFLYRLGCPRLANDYMKHCYDVQCATLSNLAKSAYNVLERIPLGSPVAAGPEFPFPVLGPPVKMCDSSTVPSSDICSVYRSNIIDHLAHRLPVQAPADIEPLAFVSGSLIYVKDGQSRMYFLADSITIVGCST</sequence>
<name>A0A409YY91_9AGAR</name>
<evidence type="ECO:0000313" key="2">
    <source>
        <dbReference type="Proteomes" id="UP000284842"/>
    </source>
</evidence>
<evidence type="ECO:0000313" key="1">
    <source>
        <dbReference type="EMBL" id="PPR07994.1"/>
    </source>
</evidence>
<organism evidence="1 2">
    <name type="scientific">Panaeolus cyanescens</name>
    <dbReference type="NCBI Taxonomy" id="181874"/>
    <lineage>
        <taxon>Eukaryota</taxon>
        <taxon>Fungi</taxon>
        <taxon>Dikarya</taxon>
        <taxon>Basidiomycota</taxon>
        <taxon>Agaricomycotina</taxon>
        <taxon>Agaricomycetes</taxon>
        <taxon>Agaricomycetidae</taxon>
        <taxon>Agaricales</taxon>
        <taxon>Agaricineae</taxon>
        <taxon>Galeropsidaceae</taxon>
        <taxon>Panaeolus</taxon>
    </lineage>
</organism>
<comment type="caution">
    <text evidence="1">The sequence shown here is derived from an EMBL/GenBank/DDBJ whole genome shotgun (WGS) entry which is preliminary data.</text>
</comment>
<keyword evidence="2" id="KW-1185">Reference proteome</keyword>